<evidence type="ECO:0008006" key="4">
    <source>
        <dbReference type="Google" id="ProtNLM"/>
    </source>
</evidence>
<feature type="transmembrane region" description="Helical" evidence="1">
    <location>
        <begin position="95"/>
        <end position="112"/>
    </location>
</feature>
<reference evidence="2" key="1">
    <citation type="journal article" date="2014" name="Int. J. Syst. Evol. Microbiol.">
        <title>Complete genome sequence of Corynebacterium casei LMG S-19264T (=DSM 44701T), isolated from a smear-ripened cheese.</title>
        <authorList>
            <consortium name="US DOE Joint Genome Institute (JGI-PGF)"/>
            <person name="Walter F."/>
            <person name="Albersmeier A."/>
            <person name="Kalinowski J."/>
            <person name="Ruckert C."/>
        </authorList>
    </citation>
    <scope>NUCLEOTIDE SEQUENCE</scope>
    <source>
        <strain evidence="2">CGMCC 1.15320</strain>
    </source>
</reference>
<name>A0A916RPY4_9HYPH</name>
<evidence type="ECO:0000313" key="3">
    <source>
        <dbReference type="Proteomes" id="UP000636264"/>
    </source>
</evidence>
<comment type="caution">
    <text evidence="2">The sequence shown here is derived from an EMBL/GenBank/DDBJ whole genome shotgun (WGS) entry which is preliminary data.</text>
</comment>
<feature type="transmembrane region" description="Helical" evidence="1">
    <location>
        <begin position="118"/>
        <end position="135"/>
    </location>
</feature>
<reference evidence="2" key="2">
    <citation type="submission" date="2020-09" db="EMBL/GenBank/DDBJ databases">
        <authorList>
            <person name="Sun Q."/>
            <person name="Zhou Y."/>
        </authorList>
    </citation>
    <scope>NUCLEOTIDE SEQUENCE</scope>
    <source>
        <strain evidence="2">CGMCC 1.15320</strain>
    </source>
</reference>
<proteinExistence type="predicted"/>
<dbReference type="Proteomes" id="UP000636264">
    <property type="component" value="Unassembled WGS sequence"/>
</dbReference>
<keyword evidence="1" id="KW-0812">Transmembrane</keyword>
<feature type="transmembrane region" description="Helical" evidence="1">
    <location>
        <begin position="24"/>
        <end position="49"/>
    </location>
</feature>
<dbReference type="AlphaFoldDB" id="A0A916RPY4"/>
<sequence length="146" mass="15424">MAQLLTLLLAGEASDLKRRLRSALITYALAAVAGLLALIFLVVAIYIAAAYRWGAVQAAIGFAVVFALLALIIFGAHRISARAYQRQQRMRRAENATLAAGASAAAAIPALLGKKKLGANAALLVLAGLGGYAAYRQFEQRSRKDV</sequence>
<keyword evidence="3" id="KW-1185">Reference proteome</keyword>
<evidence type="ECO:0000313" key="2">
    <source>
        <dbReference type="EMBL" id="GGA61920.1"/>
    </source>
</evidence>
<dbReference type="RefSeq" id="WP_188720297.1">
    <property type="nucleotide sequence ID" value="NZ_BMIF01000003.1"/>
</dbReference>
<keyword evidence="1" id="KW-0472">Membrane</keyword>
<evidence type="ECO:0000256" key="1">
    <source>
        <dbReference type="SAM" id="Phobius"/>
    </source>
</evidence>
<accession>A0A916RPY4</accession>
<organism evidence="2 3">
    <name type="scientific">Nitratireductor aestuarii</name>
    <dbReference type="NCBI Taxonomy" id="1735103"/>
    <lineage>
        <taxon>Bacteria</taxon>
        <taxon>Pseudomonadati</taxon>
        <taxon>Pseudomonadota</taxon>
        <taxon>Alphaproteobacteria</taxon>
        <taxon>Hyphomicrobiales</taxon>
        <taxon>Phyllobacteriaceae</taxon>
        <taxon>Nitratireductor</taxon>
    </lineage>
</organism>
<feature type="transmembrane region" description="Helical" evidence="1">
    <location>
        <begin position="55"/>
        <end position="74"/>
    </location>
</feature>
<gene>
    <name evidence="2" type="ORF">GCM10011385_14590</name>
</gene>
<keyword evidence="1" id="KW-1133">Transmembrane helix</keyword>
<protein>
    <recommendedName>
        <fullName evidence="4">Phage holin family protein</fullName>
    </recommendedName>
</protein>
<dbReference type="EMBL" id="BMIF01000003">
    <property type="protein sequence ID" value="GGA61920.1"/>
    <property type="molecule type" value="Genomic_DNA"/>
</dbReference>